<feature type="compositionally biased region" description="Low complexity" evidence="5">
    <location>
        <begin position="67"/>
        <end position="77"/>
    </location>
</feature>
<dbReference type="GO" id="GO:0009536">
    <property type="term" value="C:plastid"/>
    <property type="evidence" value="ECO:0007669"/>
    <property type="project" value="UniProtKB-SubCell"/>
</dbReference>
<reference evidence="8" key="1">
    <citation type="submission" date="2021-08" db="EMBL/GenBank/DDBJ databases">
        <title>WGS assembly of Ceratopteris richardii.</title>
        <authorList>
            <person name="Marchant D.B."/>
            <person name="Chen G."/>
            <person name="Jenkins J."/>
            <person name="Shu S."/>
            <person name="Leebens-Mack J."/>
            <person name="Grimwood J."/>
            <person name="Schmutz J."/>
            <person name="Soltis P."/>
            <person name="Soltis D."/>
            <person name="Chen Z.-H."/>
        </authorList>
    </citation>
    <scope>NUCLEOTIDE SEQUENCE</scope>
    <source>
        <strain evidence="8">Whitten #5841</strain>
        <tissue evidence="8">Leaf</tissue>
    </source>
</reference>
<gene>
    <name evidence="8" type="ORF">KP509_29G086300</name>
</gene>
<keyword evidence="7" id="KW-0732">Signal</keyword>
<evidence type="ECO:0000256" key="4">
    <source>
        <dbReference type="ARBA" id="ARBA00022640"/>
    </source>
</evidence>
<proteinExistence type="inferred from homology"/>
<dbReference type="Proteomes" id="UP000825935">
    <property type="component" value="Chromosome 29"/>
</dbReference>
<protein>
    <recommendedName>
        <fullName evidence="3">Uncharacterized protein ycf33</fullName>
    </recommendedName>
</protein>
<keyword evidence="9" id="KW-1185">Reference proteome</keyword>
<feature type="transmembrane region" description="Helical" evidence="6">
    <location>
        <begin position="174"/>
        <end position="194"/>
    </location>
</feature>
<feature type="region of interest" description="Disordered" evidence="5">
    <location>
        <begin position="67"/>
        <end position="91"/>
    </location>
</feature>
<dbReference type="AlphaFoldDB" id="A0A8T2R8W1"/>
<keyword evidence="4" id="KW-0934">Plastid</keyword>
<keyword evidence="6" id="KW-0812">Transmembrane</keyword>
<comment type="subcellular location">
    <subcellularLocation>
        <location evidence="1">Plastid</location>
    </subcellularLocation>
</comment>
<evidence type="ECO:0000256" key="1">
    <source>
        <dbReference type="ARBA" id="ARBA00004474"/>
    </source>
</evidence>
<dbReference type="OMA" id="PCEAGLM"/>
<organism evidence="8 9">
    <name type="scientific">Ceratopteris richardii</name>
    <name type="common">Triangle waterfern</name>
    <dbReference type="NCBI Taxonomy" id="49495"/>
    <lineage>
        <taxon>Eukaryota</taxon>
        <taxon>Viridiplantae</taxon>
        <taxon>Streptophyta</taxon>
        <taxon>Embryophyta</taxon>
        <taxon>Tracheophyta</taxon>
        <taxon>Polypodiopsida</taxon>
        <taxon>Polypodiidae</taxon>
        <taxon>Polypodiales</taxon>
        <taxon>Pteridineae</taxon>
        <taxon>Pteridaceae</taxon>
        <taxon>Parkerioideae</taxon>
        <taxon>Ceratopteris</taxon>
    </lineage>
</organism>
<accession>A0A8T2R8W1</accession>
<evidence type="ECO:0000256" key="7">
    <source>
        <dbReference type="SAM" id="SignalP"/>
    </source>
</evidence>
<sequence length="208" mass="22591">MFNVLLRYFGVFYSSFVLAPCEAGLMEVCSSTSSVAWRLPNLLPPVAGLRRLPASKVRAVARHVTCSLSSSSPSSSPTPVAIVPDESAKEEPRADASAADGILTSDAKVILCMALSLGLAFGYTESAMALGPEGPLVEEFWDNMRRYGLYFLTVFTGGLYSIVQPIFALLRNPITAILTITFLSGSFYLLYLLLNTMLGITNFNYEYS</sequence>
<feature type="transmembrane region" description="Helical" evidence="6">
    <location>
        <begin position="149"/>
        <end position="168"/>
    </location>
</feature>
<evidence type="ECO:0000313" key="9">
    <source>
        <dbReference type="Proteomes" id="UP000825935"/>
    </source>
</evidence>
<dbReference type="Pfam" id="PF05421">
    <property type="entry name" value="DUF751"/>
    <property type="match status" value="1"/>
</dbReference>
<keyword evidence="6" id="KW-1133">Transmembrane helix</keyword>
<dbReference type="EMBL" id="CM035434">
    <property type="protein sequence ID" value="KAH7292799.1"/>
    <property type="molecule type" value="Genomic_DNA"/>
</dbReference>
<dbReference type="PANTHER" id="PTHR36049:SF3">
    <property type="match status" value="1"/>
</dbReference>
<evidence type="ECO:0000313" key="8">
    <source>
        <dbReference type="EMBL" id="KAH7292799.1"/>
    </source>
</evidence>
<dbReference type="OrthoDB" id="1900844at2759"/>
<comment type="similarity">
    <text evidence="2">Belongs to the ycf33 family.</text>
</comment>
<name>A0A8T2R8W1_CERRI</name>
<comment type="caution">
    <text evidence="8">The sequence shown here is derived from an EMBL/GenBank/DDBJ whole genome shotgun (WGS) entry which is preliminary data.</text>
</comment>
<dbReference type="PANTHER" id="PTHR36049">
    <property type="entry name" value="TRANSMEMBRANE PROTEIN"/>
    <property type="match status" value="1"/>
</dbReference>
<feature type="signal peptide" evidence="7">
    <location>
        <begin position="1"/>
        <end position="23"/>
    </location>
</feature>
<evidence type="ECO:0000256" key="5">
    <source>
        <dbReference type="SAM" id="MobiDB-lite"/>
    </source>
</evidence>
<dbReference type="InterPro" id="IPR008470">
    <property type="entry name" value="Uncharacterised_Ycf33"/>
</dbReference>
<feature type="chain" id="PRO_5035924571" description="Uncharacterized protein ycf33" evidence="7">
    <location>
        <begin position="24"/>
        <end position="208"/>
    </location>
</feature>
<evidence type="ECO:0000256" key="6">
    <source>
        <dbReference type="SAM" id="Phobius"/>
    </source>
</evidence>
<keyword evidence="6" id="KW-0472">Membrane</keyword>
<evidence type="ECO:0000256" key="3">
    <source>
        <dbReference type="ARBA" id="ARBA00021584"/>
    </source>
</evidence>
<evidence type="ECO:0000256" key="2">
    <source>
        <dbReference type="ARBA" id="ARBA00010985"/>
    </source>
</evidence>